<comment type="caution">
    <text evidence="1">The sequence shown here is derived from an EMBL/GenBank/DDBJ whole genome shotgun (WGS) entry which is preliminary data.</text>
</comment>
<dbReference type="EMBL" id="QOHO01000025">
    <property type="protein sequence ID" value="RFZ79267.1"/>
    <property type="molecule type" value="Genomic_DNA"/>
</dbReference>
<organism evidence="1 2">
    <name type="scientific">Lacrimispora amygdalina</name>
    <dbReference type="NCBI Taxonomy" id="253257"/>
    <lineage>
        <taxon>Bacteria</taxon>
        <taxon>Bacillati</taxon>
        <taxon>Bacillota</taxon>
        <taxon>Clostridia</taxon>
        <taxon>Lachnospirales</taxon>
        <taxon>Lachnospiraceae</taxon>
        <taxon>Lacrimispora</taxon>
    </lineage>
</organism>
<name>A0A3E2NE20_9FIRM</name>
<reference evidence="1 2" key="1">
    <citation type="submission" date="2018-07" db="EMBL/GenBank/DDBJ databases">
        <title>New species, Clostridium PI-S10-A1B.</title>
        <authorList>
            <person name="Krishna G."/>
            <person name="Summeta K."/>
            <person name="Shikha S."/>
            <person name="Prabhu P.B."/>
            <person name="Suresh K."/>
        </authorList>
    </citation>
    <scope>NUCLEOTIDE SEQUENCE [LARGE SCALE GENOMIC DNA]</scope>
    <source>
        <strain evidence="1 2">PI-S10-A1B</strain>
    </source>
</reference>
<dbReference type="RefSeq" id="WP_117416576.1">
    <property type="nucleotide sequence ID" value="NZ_QOHO01000025.1"/>
</dbReference>
<gene>
    <name evidence="1" type="ORF">DS742_08550</name>
</gene>
<dbReference type="Proteomes" id="UP000260680">
    <property type="component" value="Unassembled WGS sequence"/>
</dbReference>
<sequence length="131" mass="15066">MNNEDCIKVINKINNCLKENQWMDFEICRMNEGQIILSGKLDELDEEIIEISFVQPFMVSCLMKFSYDDGDFISLVDGEEAIGINRNYKVEQGNYIFKLSIDDNDKSCFIIAKEIDVNITNESVNFLVSGE</sequence>
<dbReference type="AlphaFoldDB" id="A0A3E2NE20"/>
<protein>
    <submittedName>
        <fullName evidence="1">Uncharacterized protein</fullName>
    </submittedName>
</protein>
<accession>A0A3E2NE20</accession>
<dbReference type="OrthoDB" id="2083326at2"/>
<evidence type="ECO:0000313" key="2">
    <source>
        <dbReference type="Proteomes" id="UP000260680"/>
    </source>
</evidence>
<proteinExistence type="predicted"/>
<evidence type="ECO:0000313" key="1">
    <source>
        <dbReference type="EMBL" id="RFZ79267.1"/>
    </source>
</evidence>